<reference evidence="3" key="1">
    <citation type="submission" date="2025-08" db="UniProtKB">
        <authorList>
            <consortium name="Ensembl"/>
        </authorList>
    </citation>
    <scope>IDENTIFICATION</scope>
</reference>
<proteinExistence type="predicted"/>
<dbReference type="PANTHER" id="PTHR46599:SF6">
    <property type="entry name" value="DUAL SPECIFICITY PHOSPHATASE 26"/>
    <property type="match status" value="1"/>
</dbReference>
<reference evidence="3" key="2">
    <citation type="submission" date="2025-09" db="UniProtKB">
        <authorList>
            <consortium name="Ensembl"/>
        </authorList>
    </citation>
    <scope>IDENTIFICATION</scope>
</reference>
<dbReference type="PANTHER" id="PTHR46599">
    <property type="entry name" value="PIGGYBAC TRANSPOSABLE ELEMENT-DERIVED PROTEIN 4"/>
    <property type="match status" value="1"/>
</dbReference>
<keyword evidence="4" id="KW-1185">Reference proteome</keyword>
<evidence type="ECO:0000259" key="2">
    <source>
        <dbReference type="Pfam" id="PF13843"/>
    </source>
</evidence>
<protein>
    <recommendedName>
        <fullName evidence="2">PiggyBac transposable element-derived protein domain-containing protein</fullName>
    </recommendedName>
</protein>
<feature type="compositionally biased region" description="Low complexity" evidence="1">
    <location>
        <begin position="65"/>
        <end position="74"/>
    </location>
</feature>
<evidence type="ECO:0000313" key="3">
    <source>
        <dbReference type="Ensembl" id="ENSPKIP00000035914.1"/>
    </source>
</evidence>
<evidence type="ECO:0000313" key="4">
    <source>
        <dbReference type="Proteomes" id="UP000261540"/>
    </source>
</evidence>
<name>A0A3B3SZ47_9TELE</name>
<dbReference type="AlphaFoldDB" id="A0A3B3SZ47"/>
<sequence>MSSRRRMTVAEVLSELQTLDEAESEGGAGSDTDSSWSLEGSSDDPSESDSESVSESSFCKKRRLGSSSSSSAGIASNDISVLCPESPAPATRALSAPLNSPSAEQYETAKDGTVWTIIETGENSGRRQSQNVMTEVSGPTAHAKRNIEDALSAFLCLIDDVMLKHIRDCTVAEAHRVNEDSSWDITVDELKAFIALVYVRGAQGGKGMDLVSFWSDDWGCAFFKETMSRNRFQEIMRFLRFDKKETRRTRIQDNKFALVSEIWERFVQNSIACYKPGVDITVDEQLFPTKTRCSFIQYIASKPDKFGIKFWLAADVGTKYMLNGAPYLGKDETRRPGQRLGDSVVLKMVEPYLGKGRNITTDSFFTSLKLAKALQAKKTSLVGTINKSRRELPPCVKVQRSLFTTQALKSENATLTVYQCKARKNVCILSTVHTSVSITSGQKSKPETVTYYNRTKVGVDVLDQMVRKYSVKAPTRRWPVTVFYNMLDLAAINASILFKECTHEKVSRRNFILRLANELRSTHKSAKARQVVVHRKVQKQTEKRRQCQVRRNCNKNKTKDTCDKCDKVVCGSCTGKVEITCVDCE</sequence>
<feature type="region of interest" description="Disordered" evidence="1">
    <location>
        <begin position="1"/>
        <end position="74"/>
    </location>
</feature>
<feature type="domain" description="PiggyBac transposable element-derived protein" evidence="2">
    <location>
        <begin position="151"/>
        <end position="494"/>
    </location>
</feature>
<dbReference type="Proteomes" id="UP000261540">
    <property type="component" value="Unplaced"/>
</dbReference>
<dbReference type="Ensembl" id="ENSPKIT00000016854.1">
    <property type="protein sequence ID" value="ENSPKIP00000035914.1"/>
    <property type="gene ID" value="ENSPKIG00000014687.1"/>
</dbReference>
<dbReference type="GeneTree" id="ENSGT00940000172289"/>
<feature type="compositionally biased region" description="Acidic residues" evidence="1">
    <location>
        <begin position="41"/>
        <end position="52"/>
    </location>
</feature>
<accession>A0A3B3SZ47</accession>
<evidence type="ECO:0000256" key="1">
    <source>
        <dbReference type="SAM" id="MobiDB-lite"/>
    </source>
</evidence>
<dbReference type="Pfam" id="PF13843">
    <property type="entry name" value="DDE_Tnp_1_7"/>
    <property type="match status" value="1"/>
</dbReference>
<organism evidence="3 4">
    <name type="scientific">Paramormyrops kingsleyae</name>
    <dbReference type="NCBI Taxonomy" id="1676925"/>
    <lineage>
        <taxon>Eukaryota</taxon>
        <taxon>Metazoa</taxon>
        <taxon>Chordata</taxon>
        <taxon>Craniata</taxon>
        <taxon>Vertebrata</taxon>
        <taxon>Euteleostomi</taxon>
        <taxon>Actinopterygii</taxon>
        <taxon>Neopterygii</taxon>
        <taxon>Teleostei</taxon>
        <taxon>Osteoglossocephala</taxon>
        <taxon>Osteoglossomorpha</taxon>
        <taxon>Osteoglossiformes</taxon>
        <taxon>Mormyridae</taxon>
        <taxon>Paramormyrops</taxon>
    </lineage>
</organism>
<dbReference type="InterPro" id="IPR029526">
    <property type="entry name" value="PGBD"/>
</dbReference>
<dbReference type="STRING" id="1676925.ENSPKIP00000035914"/>